<name>A0A1J5QZI6_9ZZZZ</name>
<keyword evidence="5" id="KW-0456">Lyase</keyword>
<reference evidence="5" key="1">
    <citation type="submission" date="2016-10" db="EMBL/GenBank/DDBJ databases">
        <title>Sequence of Gallionella enrichment culture.</title>
        <authorList>
            <person name="Poehlein A."/>
            <person name="Muehling M."/>
            <person name="Daniel R."/>
        </authorList>
    </citation>
    <scope>NUCLEOTIDE SEQUENCE</scope>
</reference>
<accession>A0A1J5QZI6</accession>
<dbReference type="PANTHER" id="PTHR43485:SF1">
    <property type="entry name" value="FORMATE HYDROGENLYASE SUBUNIT 5-RELATED"/>
    <property type="match status" value="1"/>
</dbReference>
<gene>
    <name evidence="5" type="primary">hycE_12</name>
    <name evidence="5" type="ORF">GALL_294490</name>
</gene>
<dbReference type="InterPro" id="IPR001135">
    <property type="entry name" value="NADH_Q_OxRdtase_suD"/>
</dbReference>
<evidence type="ECO:0000259" key="4">
    <source>
        <dbReference type="Pfam" id="PF00346"/>
    </source>
</evidence>
<protein>
    <submittedName>
        <fullName evidence="5">Formate hydrogenlyase subunit 5</fullName>
    </submittedName>
</protein>
<dbReference type="GO" id="GO:0048038">
    <property type="term" value="F:quinone binding"/>
    <property type="evidence" value="ECO:0007669"/>
    <property type="project" value="InterPro"/>
</dbReference>
<keyword evidence="2" id="KW-0520">NAD</keyword>
<dbReference type="PANTHER" id="PTHR43485">
    <property type="entry name" value="HYDROGENASE-4 COMPONENT G"/>
    <property type="match status" value="1"/>
</dbReference>
<proteinExistence type="predicted"/>
<dbReference type="Gene3D" id="1.10.645.10">
    <property type="entry name" value="Cytochrome-c3 Hydrogenase, chain B"/>
    <property type="match status" value="1"/>
</dbReference>
<dbReference type="InterPro" id="IPR029014">
    <property type="entry name" value="NiFe-Hase_large"/>
</dbReference>
<dbReference type="GO" id="GO:0008137">
    <property type="term" value="F:NADH dehydrogenase (ubiquinone) activity"/>
    <property type="evidence" value="ECO:0007669"/>
    <property type="project" value="InterPro"/>
</dbReference>
<feature type="domain" description="NADH:ubiquinone oxidoreductase 30kDa subunit" evidence="3">
    <location>
        <begin position="23"/>
        <end position="135"/>
    </location>
</feature>
<dbReference type="InterPro" id="IPR052197">
    <property type="entry name" value="ComplexI_49kDa-like"/>
</dbReference>
<dbReference type="Pfam" id="PF00329">
    <property type="entry name" value="Complex1_30kDa"/>
    <property type="match status" value="1"/>
</dbReference>
<dbReference type="InterPro" id="IPR037232">
    <property type="entry name" value="NADH_quin_OxRdtase_su_C/D-like"/>
</dbReference>
<feature type="domain" description="NADH-quinone oxidoreductase subunit D" evidence="4">
    <location>
        <begin position="272"/>
        <end position="438"/>
    </location>
</feature>
<keyword evidence="1" id="KW-0560">Oxidoreductase</keyword>
<evidence type="ECO:0000256" key="1">
    <source>
        <dbReference type="ARBA" id="ARBA00023002"/>
    </source>
</evidence>
<dbReference type="Gene3D" id="3.30.460.80">
    <property type="entry name" value="NADH:ubiquinone oxidoreductase, 30kDa subunit"/>
    <property type="match status" value="1"/>
</dbReference>
<evidence type="ECO:0000259" key="3">
    <source>
        <dbReference type="Pfam" id="PF00329"/>
    </source>
</evidence>
<dbReference type="SUPFAM" id="SSF143243">
    <property type="entry name" value="Nqo5-like"/>
    <property type="match status" value="1"/>
</dbReference>
<sequence>MDMQKFPVTLTEVPGAAPAWSGTVSESELRTICIRIKDDGGRLVALWGTDERQRGAGFALHVALADQPGLICLTLPITAECPEYPAIEDLFPAAGRMQRALHDLLGVTAKGASDQRPWLRHDSWPEDVFPLRKGADAMAACPAGKDSYPFVQVTGSGVHEIAVGPVHAGIIEPGHFRFSVVGERVLRLEERLGYAHKGIEKLAEGMSIAEAARLAGRVSGDSTVAYAWAYAMAVEGLAGCTPPQRALWLRALWLERERIANHLGDLGYLGNDVGLSFGFMQFWRLKEEWLRTQHDLFGHRYLMDCIVPGGACGDLDAAGLTRLRVEADALEQQVGKLQDIYHEHAGVQDRFLSTGRVTPALAAQLGLAGLAGRASAQAWDLRVQYPSAPYERLEVRMATQRNGDVAARVAVRFDEIHESLRIVRRILAELPEGATRQELAALPDNGFGIGWVEGWRGEVLVALHTGTDGAIHRLHPHDPSWQNWPLIEHAIIGNIVPDFPLINKSFNLSYSGQDL</sequence>
<evidence type="ECO:0000313" key="5">
    <source>
        <dbReference type="EMBL" id="OIQ88666.1"/>
    </source>
</evidence>
<dbReference type="Pfam" id="PF00346">
    <property type="entry name" value="Complex1_49kDa"/>
    <property type="match status" value="1"/>
</dbReference>
<comment type="caution">
    <text evidence="5">The sequence shown here is derived from an EMBL/GenBank/DDBJ whole genome shotgun (WGS) entry which is preliminary data.</text>
</comment>
<dbReference type="AlphaFoldDB" id="A0A1J5QZI6"/>
<dbReference type="GO" id="GO:0016829">
    <property type="term" value="F:lyase activity"/>
    <property type="evidence" value="ECO:0007669"/>
    <property type="project" value="UniProtKB-KW"/>
</dbReference>
<dbReference type="GO" id="GO:0016651">
    <property type="term" value="F:oxidoreductase activity, acting on NAD(P)H"/>
    <property type="evidence" value="ECO:0007669"/>
    <property type="project" value="InterPro"/>
</dbReference>
<organism evidence="5">
    <name type="scientific">mine drainage metagenome</name>
    <dbReference type="NCBI Taxonomy" id="410659"/>
    <lineage>
        <taxon>unclassified sequences</taxon>
        <taxon>metagenomes</taxon>
        <taxon>ecological metagenomes</taxon>
    </lineage>
</organism>
<dbReference type="GO" id="GO:0051287">
    <property type="term" value="F:NAD binding"/>
    <property type="evidence" value="ECO:0007669"/>
    <property type="project" value="InterPro"/>
</dbReference>
<dbReference type="EMBL" id="MLJW01000363">
    <property type="protein sequence ID" value="OIQ88666.1"/>
    <property type="molecule type" value="Genomic_DNA"/>
</dbReference>
<dbReference type="SUPFAM" id="SSF56762">
    <property type="entry name" value="HydB/Nqo4-like"/>
    <property type="match status" value="1"/>
</dbReference>
<evidence type="ECO:0000256" key="2">
    <source>
        <dbReference type="ARBA" id="ARBA00023027"/>
    </source>
</evidence>
<dbReference type="InterPro" id="IPR001268">
    <property type="entry name" value="NADH_UbQ_OxRdtase_30kDa_su"/>
</dbReference>